<comment type="similarity">
    <text evidence="3 8">Belongs to the rubredoxin family.</text>
</comment>
<evidence type="ECO:0000259" key="10">
    <source>
        <dbReference type="PROSITE" id="PS50903"/>
    </source>
</evidence>
<evidence type="ECO:0000256" key="1">
    <source>
        <dbReference type="ARBA" id="ARBA00002792"/>
    </source>
</evidence>
<evidence type="ECO:0000313" key="11">
    <source>
        <dbReference type="EMBL" id="BAP56637.1"/>
    </source>
</evidence>
<sequence>MANNYKKYMCVVCGFVYNEEEGLPDEGIAPGTRWKDIPNEWECPDCAANKADFELIEEI</sequence>
<evidence type="ECO:0000256" key="3">
    <source>
        <dbReference type="ARBA" id="ARBA00005337"/>
    </source>
</evidence>
<feature type="binding site" evidence="9">
    <location>
        <position position="46"/>
    </location>
    <ligand>
        <name>Fe cation</name>
        <dbReference type="ChEBI" id="CHEBI:24875"/>
    </ligand>
</feature>
<evidence type="ECO:0000256" key="2">
    <source>
        <dbReference type="ARBA" id="ARBA00004933"/>
    </source>
</evidence>
<evidence type="ECO:0000256" key="6">
    <source>
        <dbReference type="ARBA" id="ARBA00022982"/>
    </source>
</evidence>
<dbReference type="InterPro" id="IPR024922">
    <property type="entry name" value="Rubredoxin"/>
</dbReference>
<dbReference type="EMBL" id="AP014633">
    <property type="protein sequence ID" value="BAP56637.1"/>
    <property type="molecule type" value="Genomic_DNA"/>
</dbReference>
<keyword evidence="12" id="KW-1185">Reference proteome</keyword>
<evidence type="ECO:0000256" key="4">
    <source>
        <dbReference type="ARBA" id="ARBA00022448"/>
    </source>
</evidence>
<comment type="cofactor">
    <cofactor evidence="8 9">
        <name>Fe(3+)</name>
        <dbReference type="ChEBI" id="CHEBI:29034"/>
    </cofactor>
    <text evidence="8 9">Binds 1 Fe(3+) ion per subunit.</text>
</comment>
<comment type="pathway">
    <text evidence="2">Hydrocarbon metabolism; alkane degradation.</text>
</comment>
<dbReference type="CDD" id="cd00730">
    <property type="entry name" value="rubredoxin"/>
    <property type="match status" value="1"/>
</dbReference>
<dbReference type="HOGENOM" id="CLU_128747_1_1_6"/>
<dbReference type="OrthoDB" id="9800607at2"/>
<feature type="domain" description="Rubredoxin-like" evidence="10">
    <location>
        <begin position="5"/>
        <end position="56"/>
    </location>
</feature>
<dbReference type="FunFam" id="2.20.28.10:FF:000001">
    <property type="entry name" value="Rubredoxin"/>
    <property type="match status" value="1"/>
</dbReference>
<comment type="function">
    <text evidence="1">Involved in the hydrocarbon hydroxylating system, which transfers electrons from NADH to rubredoxin reductase and then through rubredoxin to alkane 1 monooxygenase.</text>
</comment>
<dbReference type="Gene3D" id="2.20.28.10">
    <property type="match status" value="1"/>
</dbReference>
<dbReference type="AlphaFoldDB" id="A0A090ALE9"/>
<dbReference type="PANTHER" id="PTHR47627:SF1">
    <property type="entry name" value="RUBREDOXIN-1-RELATED"/>
    <property type="match status" value="1"/>
</dbReference>
<accession>A0A090ALE9</accession>
<dbReference type="SUPFAM" id="SSF57802">
    <property type="entry name" value="Rubredoxin-like"/>
    <property type="match status" value="1"/>
</dbReference>
<feature type="binding site" evidence="9">
    <location>
        <position position="10"/>
    </location>
    <ligand>
        <name>Fe cation</name>
        <dbReference type="ChEBI" id="CHEBI:24875"/>
    </ligand>
</feature>
<gene>
    <name evidence="11" type="ORF">THII_2340</name>
</gene>
<dbReference type="PIRSF" id="PIRSF000071">
    <property type="entry name" value="Rubredoxin"/>
    <property type="match status" value="1"/>
</dbReference>
<feature type="binding site" evidence="9">
    <location>
        <position position="13"/>
    </location>
    <ligand>
        <name>Fe cation</name>
        <dbReference type="ChEBI" id="CHEBI:24875"/>
    </ligand>
</feature>
<keyword evidence="7 8" id="KW-0408">Iron</keyword>
<dbReference type="GO" id="GO:0009055">
    <property type="term" value="F:electron transfer activity"/>
    <property type="evidence" value="ECO:0007669"/>
    <property type="project" value="InterPro"/>
</dbReference>
<dbReference type="GO" id="GO:0043448">
    <property type="term" value="P:alkane catabolic process"/>
    <property type="evidence" value="ECO:0007669"/>
    <property type="project" value="TreeGrafter"/>
</dbReference>
<keyword evidence="6 8" id="KW-0249">Electron transport</keyword>
<dbReference type="PRINTS" id="PR00163">
    <property type="entry name" value="RUBREDOXIN"/>
</dbReference>
<dbReference type="PANTHER" id="PTHR47627">
    <property type="entry name" value="RUBREDOXIN"/>
    <property type="match status" value="1"/>
</dbReference>
<dbReference type="KEGG" id="tig:THII_2340"/>
<dbReference type="STRING" id="40754.THII_2340"/>
<proteinExistence type="inferred from homology"/>
<dbReference type="PROSITE" id="PS50903">
    <property type="entry name" value="RUBREDOXIN_LIKE"/>
    <property type="match status" value="1"/>
</dbReference>
<organism evidence="11 12">
    <name type="scientific">Thioploca ingrica</name>
    <dbReference type="NCBI Taxonomy" id="40754"/>
    <lineage>
        <taxon>Bacteria</taxon>
        <taxon>Pseudomonadati</taxon>
        <taxon>Pseudomonadota</taxon>
        <taxon>Gammaproteobacteria</taxon>
        <taxon>Thiotrichales</taxon>
        <taxon>Thiotrichaceae</taxon>
        <taxon>Thioploca</taxon>
    </lineage>
</organism>
<reference evidence="11 12" key="1">
    <citation type="journal article" date="2014" name="ISME J.">
        <title>Ecophysiology of Thioploca ingrica as revealed by the complete genome sequence supplemented with proteomic evidence.</title>
        <authorList>
            <person name="Kojima H."/>
            <person name="Ogura Y."/>
            <person name="Yamamoto N."/>
            <person name="Togashi T."/>
            <person name="Mori H."/>
            <person name="Watanabe T."/>
            <person name="Nemoto F."/>
            <person name="Kurokawa K."/>
            <person name="Hayashi T."/>
            <person name="Fukui M."/>
        </authorList>
    </citation>
    <scope>NUCLEOTIDE SEQUENCE [LARGE SCALE GENOMIC DNA]</scope>
</reference>
<name>A0A090ALE9_9GAMM</name>
<evidence type="ECO:0000313" key="12">
    <source>
        <dbReference type="Proteomes" id="UP000031623"/>
    </source>
</evidence>
<dbReference type="Pfam" id="PF00301">
    <property type="entry name" value="Rubredoxin"/>
    <property type="match status" value="1"/>
</dbReference>
<dbReference type="InterPro" id="IPR050526">
    <property type="entry name" value="Rubredoxin_ET"/>
</dbReference>
<dbReference type="InterPro" id="IPR018527">
    <property type="entry name" value="Rubredoxin_Fe_BS"/>
</dbReference>
<dbReference type="InterPro" id="IPR024934">
    <property type="entry name" value="Rubredoxin-like_dom"/>
</dbReference>
<evidence type="ECO:0000256" key="9">
    <source>
        <dbReference type="PIRSR" id="PIRSR000071-1"/>
    </source>
</evidence>
<evidence type="ECO:0000256" key="8">
    <source>
        <dbReference type="PIRNR" id="PIRNR000071"/>
    </source>
</evidence>
<dbReference type="PROSITE" id="PS00202">
    <property type="entry name" value="RUBREDOXIN"/>
    <property type="match status" value="1"/>
</dbReference>
<evidence type="ECO:0000256" key="7">
    <source>
        <dbReference type="ARBA" id="ARBA00023004"/>
    </source>
</evidence>
<keyword evidence="4 8" id="KW-0813">Transport</keyword>
<keyword evidence="5 8" id="KW-0479">Metal-binding</keyword>
<feature type="binding site" evidence="9">
    <location>
        <position position="43"/>
    </location>
    <ligand>
        <name>Fe cation</name>
        <dbReference type="ChEBI" id="CHEBI:24875"/>
    </ligand>
</feature>
<dbReference type="GO" id="GO:0005506">
    <property type="term" value="F:iron ion binding"/>
    <property type="evidence" value="ECO:0007669"/>
    <property type="project" value="InterPro"/>
</dbReference>
<dbReference type="Proteomes" id="UP000031623">
    <property type="component" value="Chromosome"/>
</dbReference>
<dbReference type="InterPro" id="IPR024935">
    <property type="entry name" value="Rubredoxin_dom"/>
</dbReference>
<protein>
    <recommendedName>
        <fullName evidence="8">Rubredoxin</fullName>
    </recommendedName>
</protein>
<evidence type="ECO:0000256" key="5">
    <source>
        <dbReference type="ARBA" id="ARBA00022723"/>
    </source>
</evidence>